<keyword evidence="2 3" id="KW-0802">TPR repeat</keyword>
<keyword evidence="1" id="KW-0677">Repeat</keyword>
<accession>K0BHL4</accession>
<dbReference type="KEGG" id="nir:NSED_10025"/>
<dbReference type="PROSITE" id="PS50005">
    <property type="entry name" value="TPR"/>
    <property type="match status" value="2"/>
</dbReference>
<evidence type="ECO:0000313" key="4">
    <source>
        <dbReference type="EMBL" id="AFS83791.1"/>
    </source>
</evidence>
<evidence type="ECO:0000313" key="5">
    <source>
        <dbReference type="Proteomes" id="UP000006100"/>
    </source>
</evidence>
<dbReference type="Gene3D" id="1.25.40.10">
    <property type="entry name" value="Tetratricopeptide repeat domain"/>
    <property type="match status" value="1"/>
</dbReference>
<organism evidence="4 5">
    <name type="scientific">Candidatus Nitrosopumilus sediminis</name>
    <dbReference type="NCBI Taxonomy" id="1229909"/>
    <lineage>
        <taxon>Archaea</taxon>
        <taxon>Nitrososphaerota</taxon>
        <taxon>Nitrososphaeria</taxon>
        <taxon>Nitrosopumilales</taxon>
        <taxon>Nitrosopumilaceae</taxon>
        <taxon>Nitrosopumilus</taxon>
    </lineage>
</organism>
<dbReference type="Pfam" id="PF00515">
    <property type="entry name" value="TPR_1"/>
    <property type="match status" value="1"/>
</dbReference>
<dbReference type="Proteomes" id="UP000006100">
    <property type="component" value="Chromosome"/>
</dbReference>
<dbReference type="HOGENOM" id="CLU_917041_0_0_2"/>
<dbReference type="PANTHER" id="PTHR44943">
    <property type="entry name" value="CELLULOSE SYNTHASE OPERON PROTEIN C"/>
    <property type="match status" value="1"/>
</dbReference>
<gene>
    <name evidence="4" type="ORF">NSED_10025</name>
</gene>
<name>K0BHL4_9ARCH</name>
<evidence type="ECO:0000256" key="1">
    <source>
        <dbReference type="ARBA" id="ARBA00022737"/>
    </source>
</evidence>
<keyword evidence="5" id="KW-1185">Reference proteome</keyword>
<dbReference type="GeneID" id="13697251"/>
<dbReference type="EMBL" id="CP003843">
    <property type="protein sequence ID" value="AFS83791.1"/>
    <property type="molecule type" value="Genomic_DNA"/>
</dbReference>
<dbReference type="OrthoDB" id="115601at2157"/>
<feature type="repeat" description="TPR" evidence="3">
    <location>
        <begin position="96"/>
        <end position="129"/>
    </location>
</feature>
<feature type="repeat" description="TPR" evidence="3">
    <location>
        <begin position="62"/>
        <end position="95"/>
    </location>
</feature>
<dbReference type="STRING" id="1229909.NSED_10025"/>
<dbReference type="InterPro" id="IPR051685">
    <property type="entry name" value="Ycf3/AcsC/BcsC/TPR_MFPF"/>
</dbReference>
<proteinExistence type="predicted"/>
<dbReference type="RefSeq" id="WP_014966154.1">
    <property type="nucleotide sequence ID" value="NC_018656.1"/>
</dbReference>
<dbReference type="SUPFAM" id="SSF48452">
    <property type="entry name" value="TPR-like"/>
    <property type="match status" value="1"/>
</dbReference>
<evidence type="ECO:0000256" key="2">
    <source>
        <dbReference type="ARBA" id="ARBA00022803"/>
    </source>
</evidence>
<reference evidence="4 5" key="1">
    <citation type="journal article" date="2012" name="J. Bacteriol.">
        <title>Draft Genome Sequence of an Ammonia-Oxidizing Archaeon, "Candidatus Nitrosopumilus sediminis" AR2, from Svalbard in the Arctic Circle.</title>
        <authorList>
            <person name="Park S.J."/>
            <person name="Kim J.G."/>
            <person name="Jung M.Y."/>
            <person name="Kim S.J."/>
            <person name="Cha I.T."/>
            <person name="Ghai R."/>
            <person name="Martin-Cuadrado A.B."/>
            <person name="Rodriguez-Valera F."/>
            <person name="Rhee S.K."/>
        </authorList>
    </citation>
    <scope>NUCLEOTIDE SEQUENCE [LARGE SCALE GENOMIC DNA]</scope>
    <source>
        <strain evidence="4 5">AR2</strain>
    </source>
</reference>
<protein>
    <submittedName>
        <fullName evidence="4">Uncharacterized protein</fullName>
    </submittedName>
</protein>
<evidence type="ECO:0000256" key="3">
    <source>
        <dbReference type="PROSITE-ProRule" id="PRU00339"/>
    </source>
</evidence>
<dbReference type="AlphaFoldDB" id="K0BHL4"/>
<dbReference type="PANTHER" id="PTHR44943:SF8">
    <property type="entry name" value="TPR REPEAT-CONTAINING PROTEIN MJ0263"/>
    <property type="match status" value="1"/>
</dbReference>
<dbReference type="InterPro" id="IPR019734">
    <property type="entry name" value="TPR_rpt"/>
</dbReference>
<sequence>MQKKYFIIIVLLFIFPYSNFAESENNIEELLEKGTYYFKEEINYQESMKYFDQVLLLDPNNVEALNGKGAIFIRYGNFTAAEYFFDKALEINPNHIKTLNNKGTLVGHLEKYEESRVYFDKILLMEPNNTNALLNKASSLALDKQLDYAIDILNIILSNDPDHKQAIELKRGLYKSFTTDDIDGYLQTIVRDKNGNLIGYMESDLIGKAAHKDIDQILNSLLIQYRSETVQSEDREYVLSFLSITDNKIDIKNPGMMSGTGIIYVDQLQSEDIEFPVIIGRWHGYLTHKDDTFTNYWQLIFEK</sequence>
<dbReference type="SMART" id="SM00028">
    <property type="entry name" value="TPR"/>
    <property type="match status" value="4"/>
</dbReference>
<dbReference type="eggNOG" id="arCOG03032">
    <property type="taxonomic scope" value="Archaea"/>
</dbReference>
<dbReference type="PROSITE" id="PS50293">
    <property type="entry name" value="TPR_REGION"/>
    <property type="match status" value="1"/>
</dbReference>
<dbReference type="InterPro" id="IPR011990">
    <property type="entry name" value="TPR-like_helical_dom_sf"/>
</dbReference>